<name>A0A4Y2D9K3_ARAVE</name>
<organism evidence="1 2">
    <name type="scientific">Araneus ventricosus</name>
    <name type="common">Orbweaver spider</name>
    <name type="synonym">Epeira ventricosa</name>
    <dbReference type="NCBI Taxonomy" id="182803"/>
    <lineage>
        <taxon>Eukaryota</taxon>
        <taxon>Metazoa</taxon>
        <taxon>Ecdysozoa</taxon>
        <taxon>Arthropoda</taxon>
        <taxon>Chelicerata</taxon>
        <taxon>Arachnida</taxon>
        <taxon>Araneae</taxon>
        <taxon>Araneomorphae</taxon>
        <taxon>Entelegynae</taxon>
        <taxon>Araneoidea</taxon>
        <taxon>Araneidae</taxon>
        <taxon>Araneus</taxon>
    </lineage>
</organism>
<keyword evidence="2" id="KW-1185">Reference proteome</keyword>
<dbReference type="Proteomes" id="UP000499080">
    <property type="component" value="Unassembled WGS sequence"/>
</dbReference>
<evidence type="ECO:0000313" key="1">
    <source>
        <dbReference type="EMBL" id="GBM13482.1"/>
    </source>
</evidence>
<proteinExistence type="predicted"/>
<reference evidence="1 2" key="1">
    <citation type="journal article" date="2019" name="Sci. Rep.">
        <title>Orb-weaving spider Araneus ventricosus genome elucidates the spidroin gene catalogue.</title>
        <authorList>
            <person name="Kono N."/>
            <person name="Nakamura H."/>
            <person name="Ohtoshi R."/>
            <person name="Moran D.A.P."/>
            <person name="Shinohara A."/>
            <person name="Yoshida Y."/>
            <person name="Fujiwara M."/>
            <person name="Mori M."/>
            <person name="Tomita M."/>
            <person name="Arakawa K."/>
        </authorList>
    </citation>
    <scope>NUCLEOTIDE SEQUENCE [LARGE SCALE GENOMIC DNA]</scope>
</reference>
<sequence length="107" mass="12093">MAVLTTSPKTDVPPMRGVGAWAGGDHFVNKHSTRVINKGDSVIQPLATCHGEVPYLSNWFNSCNGCRHRDLGRRFAMARIYFLWFILRKQYFAFQTSSITKIVAFIA</sequence>
<protein>
    <submittedName>
        <fullName evidence="1">Uncharacterized protein</fullName>
    </submittedName>
</protein>
<evidence type="ECO:0000313" key="2">
    <source>
        <dbReference type="Proteomes" id="UP000499080"/>
    </source>
</evidence>
<comment type="caution">
    <text evidence="1">The sequence shown here is derived from an EMBL/GenBank/DDBJ whole genome shotgun (WGS) entry which is preliminary data.</text>
</comment>
<gene>
    <name evidence="1" type="ORF">AVEN_40418_1</name>
</gene>
<dbReference type="AlphaFoldDB" id="A0A4Y2D9K3"/>
<dbReference type="EMBL" id="BGPR01000328">
    <property type="protein sequence ID" value="GBM13482.1"/>
    <property type="molecule type" value="Genomic_DNA"/>
</dbReference>
<accession>A0A4Y2D9K3</accession>